<dbReference type="AlphaFoldDB" id="A0A0M2UWG4"/>
<dbReference type="PATRIC" id="fig|380242.3.peg.3035"/>
<dbReference type="Proteomes" id="UP000034954">
    <property type="component" value="Unassembled WGS sequence"/>
</dbReference>
<evidence type="ECO:0000313" key="6">
    <source>
        <dbReference type="Proteomes" id="UP000034954"/>
    </source>
</evidence>
<dbReference type="GO" id="GO:0042558">
    <property type="term" value="P:pteridine-containing compound metabolic process"/>
    <property type="evidence" value="ECO:0007669"/>
    <property type="project" value="InterPro"/>
</dbReference>
<dbReference type="EMBL" id="LAQJ01000232">
    <property type="protein sequence ID" value="KKO18849.1"/>
    <property type="molecule type" value="Genomic_DNA"/>
</dbReference>
<dbReference type="PROSITE" id="PS50972">
    <property type="entry name" value="PTERIN_BINDING"/>
    <property type="match status" value="1"/>
</dbReference>
<dbReference type="Gene3D" id="3.20.20.20">
    <property type="entry name" value="Dihydropteroate synthase-like"/>
    <property type="match status" value="1"/>
</dbReference>
<organism evidence="5 6">
    <name type="scientific">Candidatus Brocadia fulgida</name>
    <dbReference type="NCBI Taxonomy" id="380242"/>
    <lineage>
        <taxon>Bacteria</taxon>
        <taxon>Pseudomonadati</taxon>
        <taxon>Planctomycetota</taxon>
        <taxon>Candidatus Brocadiia</taxon>
        <taxon>Candidatus Brocadiales</taxon>
        <taxon>Candidatus Brocadiaceae</taxon>
        <taxon>Candidatus Brocadia</taxon>
    </lineage>
</organism>
<comment type="caution">
    <text evidence="5">The sequence shown here is derived from an EMBL/GenBank/DDBJ whole genome shotgun (WGS) entry which is preliminary data.</text>
</comment>
<keyword evidence="2" id="KW-0489">Methyltransferase</keyword>
<dbReference type="GO" id="GO:0005829">
    <property type="term" value="C:cytosol"/>
    <property type="evidence" value="ECO:0007669"/>
    <property type="project" value="TreeGrafter"/>
</dbReference>
<name>A0A0M2UWG4_9BACT</name>
<evidence type="ECO:0000259" key="4">
    <source>
        <dbReference type="PROSITE" id="PS50972"/>
    </source>
</evidence>
<dbReference type="GO" id="GO:0008705">
    <property type="term" value="F:methionine synthase activity"/>
    <property type="evidence" value="ECO:0007669"/>
    <property type="project" value="TreeGrafter"/>
</dbReference>
<accession>A0A0M2UWG4</accession>
<gene>
    <name evidence="5" type="ORF">BROFUL_02442</name>
</gene>
<dbReference type="Pfam" id="PF00809">
    <property type="entry name" value="Pterin_bind"/>
    <property type="match status" value="1"/>
</dbReference>
<evidence type="ECO:0000256" key="3">
    <source>
        <dbReference type="ARBA" id="ARBA00022679"/>
    </source>
</evidence>
<keyword evidence="3" id="KW-0808">Transferase</keyword>
<dbReference type="InterPro" id="IPR011005">
    <property type="entry name" value="Dihydropteroate_synth-like_sf"/>
</dbReference>
<reference evidence="5 6" key="1">
    <citation type="journal article" date="2013" name="BMC Microbiol.">
        <title>Identification of the type II cytochrome c maturation pathway in anammox bacteria by comparative genomics.</title>
        <authorList>
            <person name="Ferousi C."/>
            <person name="Speth D.R."/>
            <person name="Reimann J."/>
            <person name="Op den Camp H.J."/>
            <person name="Allen J.W."/>
            <person name="Keltjens J.T."/>
            <person name="Jetten M.S."/>
        </authorList>
    </citation>
    <scope>NUCLEOTIDE SEQUENCE [LARGE SCALE GENOMIC DNA]</scope>
    <source>
        <strain evidence="5">RU1</strain>
    </source>
</reference>
<keyword evidence="6" id="KW-1185">Reference proteome</keyword>
<dbReference type="PANTHER" id="PTHR45833">
    <property type="entry name" value="METHIONINE SYNTHASE"/>
    <property type="match status" value="1"/>
</dbReference>
<dbReference type="NCBIfam" id="NF005719">
    <property type="entry name" value="PRK07535.1"/>
    <property type="match status" value="1"/>
</dbReference>
<dbReference type="SUPFAM" id="SSF51717">
    <property type="entry name" value="Dihydropteroate synthetase-like"/>
    <property type="match status" value="1"/>
</dbReference>
<dbReference type="InterPro" id="IPR000489">
    <property type="entry name" value="Pterin-binding_dom"/>
</dbReference>
<evidence type="ECO:0000313" key="5">
    <source>
        <dbReference type="EMBL" id="KKO18849.1"/>
    </source>
</evidence>
<feature type="domain" description="Pterin-binding" evidence="4">
    <location>
        <begin position="1"/>
        <end position="246"/>
    </location>
</feature>
<evidence type="ECO:0000256" key="1">
    <source>
        <dbReference type="ARBA" id="ARBA00010398"/>
    </source>
</evidence>
<dbReference type="GO" id="GO:0032259">
    <property type="term" value="P:methylation"/>
    <property type="evidence" value="ECO:0007669"/>
    <property type="project" value="UniProtKB-KW"/>
</dbReference>
<evidence type="ECO:0000256" key="2">
    <source>
        <dbReference type="ARBA" id="ARBA00022603"/>
    </source>
</evidence>
<protein>
    <submittedName>
        <fullName evidence="5">Dihydropteroate synthase</fullName>
    </submittedName>
</protein>
<sequence>MISIGERINGMFKDVREAIKNKDPKAVRELAIKQTEAGASFLDVNVGTAAADPVEAMKWLIEVVQDTVKTPIAIDSQKFDVVKAGLSVAKNEILINSSKGDPEELDKFMSIAKEYNASLICLTMDKTGIPQDVERRMEFAMKIVEKAVEHEYELSKVYIDPILFPINVDQKQPALMFDIFNQIKMISDPPPHRNVGLSNFSQGTKEKRLLARVFLTMGISYGLDAAVMDVLDKDLMDAAITAEIIMNQHLYSDSYLTACRK</sequence>
<proteinExistence type="inferred from homology"/>
<dbReference type="InterPro" id="IPR050554">
    <property type="entry name" value="Met_Synthase/Corrinoid"/>
</dbReference>
<comment type="similarity">
    <text evidence="1">Belongs to the vitamin-B12 dependent methionine synthase family.</text>
</comment>